<evidence type="ECO:0000313" key="2">
    <source>
        <dbReference type="Proteomes" id="UP000054721"/>
    </source>
</evidence>
<dbReference type="AlphaFoldDB" id="A0A0V1LGK9"/>
<accession>A0A0V1LGK9</accession>
<evidence type="ECO:0000313" key="1">
    <source>
        <dbReference type="EMBL" id="KRZ58579.1"/>
    </source>
</evidence>
<name>A0A0V1LGK9_9BILA</name>
<sequence length="74" mass="8796">MRPIVGEFKPIGNDMHYCMLLEMLKTKVIHDIVHSSRINIATMSLLYLYRIIRYYEKIIKESLAISLNTRRLIN</sequence>
<keyword evidence="2" id="KW-1185">Reference proteome</keyword>
<organism evidence="1 2">
    <name type="scientific">Trichinella nativa</name>
    <dbReference type="NCBI Taxonomy" id="6335"/>
    <lineage>
        <taxon>Eukaryota</taxon>
        <taxon>Metazoa</taxon>
        <taxon>Ecdysozoa</taxon>
        <taxon>Nematoda</taxon>
        <taxon>Enoplea</taxon>
        <taxon>Dorylaimia</taxon>
        <taxon>Trichinellida</taxon>
        <taxon>Trichinellidae</taxon>
        <taxon>Trichinella</taxon>
    </lineage>
</organism>
<dbReference type="OrthoDB" id="10527907at2759"/>
<dbReference type="EMBL" id="JYDW01000055">
    <property type="protein sequence ID" value="KRZ58579.1"/>
    <property type="molecule type" value="Genomic_DNA"/>
</dbReference>
<proteinExistence type="predicted"/>
<reference evidence="1 2" key="1">
    <citation type="submission" date="2015-05" db="EMBL/GenBank/DDBJ databases">
        <title>Evolution of Trichinella species and genotypes.</title>
        <authorList>
            <person name="Korhonen P.K."/>
            <person name="Edoardo P."/>
            <person name="Giuseppe L.R."/>
            <person name="Gasser R.B."/>
        </authorList>
    </citation>
    <scope>NUCLEOTIDE SEQUENCE [LARGE SCALE GENOMIC DNA]</scope>
    <source>
        <strain evidence="1">ISS10</strain>
    </source>
</reference>
<protein>
    <submittedName>
        <fullName evidence="1">Uncharacterized protein</fullName>
    </submittedName>
</protein>
<gene>
    <name evidence="1" type="ORF">T02_10119</name>
</gene>
<comment type="caution">
    <text evidence="1">The sequence shown here is derived from an EMBL/GenBank/DDBJ whole genome shotgun (WGS) entry which is preliminary data.</text>
</comment>
<dbReference type="Proteomes" id="UP000054721">
    <property type="component" value="Unassembled WGS sequence"/>
</dbReference>